<feature type="compositionally biased region" description="Low complexity" evidence="1">
    <location>
        <begin position="417"/>
        <end position="430"/>
    </location>
</feature>
<dbReference type="Proteomes" id="UP001219525">
    <property type="component" value="Unassembled WGS sequence"/>
</dbReference>
<organism evidence="2 3">
    <name type="scientific">Mycena pura</name>
    <dbReference type="NCBI Taxonomy" id="153505"/>
    <lineage>
        <taxon>Eukaryota</taxon>
        <taxon>Fungi</taxon>
        <taxon>Dikarya</taxon>
        <taxon>Basidiomycota</taxon>
        <taxon>Agaricomycotina</taxon>
        <taxon>Agaricomycetes</taxon>
        <taxon>Agaricomycetidae</taxon>
        <taxon>Agaricales</taxon>
        <taxon>Marasmiineae</taxon>
        <taxon>Mycenaceae</taxon>
        <taxon>Mycena</taxon>
    </lineage>
</organism>
<accession>A0AAD6VTQ2</accession>
<reference evidence="2" key="1">
    <citation type="submission" date="2023-03" db="EMBL/GenBank/DDBJ databases">
        <title>Massive genome expansion in bonnet fungi (Mycena s.s.) driven by repeated elements and novel gene families across ecological guilds.</title>
        <authorList>
            <consortium name="Lawrence Berkeley National Laboratory"/>
            <person name="Harder C.B."/>
            <person name="Miyauchi S."/>
            <person name="Viragh M."/>
            <person name="Kuo A."/>
            <person name="Thoen E."/>
            <person name="Andreopoulos B."/>
            <person name="Lu D."/>
            <person name="Skrede I."/>
            <person name="Drula E."/>
            <person name="Henrissat B."/>
            <person name="Morin E."/>
            <person name="Kohler A."/>
            <person name="Barry K."/>
            <person name="LaButti K."/>
            <person name="Morin E."/>
            <person name="Salamov A."/>
            <person name="Lipzen A."/>
            <person name="Mereny Z."/>
            <person name="Hegedus B."/>
            <person name="Baldrian P."/>
            <person name="Stursova M."/>
            <person name="Weitz H."/>
            <person name="Taylor A."/>
            <person name="Grigoriev I.V."/>
            <person name="Nagy L.G."/>
            <person name="Martin F."/>
            <person name="Kauserud H."/>
        </authorList>
    </citation>
    <scope>NUCLEOTIDE SEQUENCE</scope>
    <source>
        <strain evidence="2">9144</strain>
    </source>
</reference>
<evidence type="ECO:0008006" key="4">
    <source>
        <dbReference type="Google" id="ProtNLM"/>
    </source>
</evidence>
<keyword evidence="3" id="KW-1185">Reference proteome</keyword>
<gene>
    <name evidence="2" type="ORF">GGX14DRAFT_559755</name>
</gene>
<evidence type="ECO:0000313" key="3">
    <source>
        <dbReference type="Proteomes" id="UP001219525"/>
    </source>
</evidence>
<comment type="caution">
    <text evidence="2">The sequence shown here is derived from an EMBL/GenBank/DDBJ whole genome shotgun (WGS) entry which is preliminary data.</text>
</comment>
<evidence type="ECO:0000256" key="1">
    <source>
        <dbReference type="SAM" id="MobiDB-lite"/>
    </source>
</evidence>
<feature type="region of interest" description="Disordered" evidence="1">
    <location>
        <begin position="406"/>
        <end position="431"/>
    </location>
</feature>
<feature type="compositionally biased region" description="Basic and acidic residues" evidence="1">
    <location>
        <begin position="365"/>
        <end position="378"/>
    </location>
</feature>
<protein>
    <recommendedName>
        <fullName evidence="4">Ubiquitin-like protease family profile domain-containing protein</fullName>
    </recommendedName>
</protein>
<proteinExistence type="predicted"/>
<feature type="region of interest" description="Disordered" evidence="1">
    <location>
        <begin position="354"/>
        <end position="383"/>
    </location>
</feature>
<sequence length="1428" mass="158604">MFIDSSNDEGLDDLRLPNSILSTLPSRSLPIPQLLGWDLPPHTNAVIDGDLQPSQYFSSVEPCHDVEDILLAVAVPPRRLVNNLNAAVGQAILEGHKSIFAPANPQMNLPFRALTYWTYLLDASEAQKIWRDVMRWVENTHDSVMQLTVHGILATLPWHGQLKGFGIRVGDVAQLLSNQYLEAKIIDALIAVLTLRLRRAGGTLSENTLLLDTTFGSFLQMLHPIVNGIADGPIKESNTEDKTDGVNCGIIAINAIAHNIFGDPLWTTKSAKTLRMKAFCDIVKNDPWMKRSSPRIDVHDLDLTDGAQNVIAAGFAIDEERFRVASDDVQPHIPNPIPAPGLAAERDIDVEMGELNPTEPGSLKRRAEEPLEEQESRCGKAAKTRPVTVVTPAIFLRKAISIPLPNSVDPKRKKKASASAPGKKTKPAPAITNSSSIVGISLAATKARELRDEVKSGTFQASDTKTANFRRKITSEWDPNAQFEETCKRVQCSTCSSWVEMKEPYNIARFKDHCNKTMQGCTRAAPLAPEPVKKPKTTMDRFLTAALPVKSVNAKPKVSKVPKTVNGPCPRLSIAYNSLCGVYLERSGAVGGGARALGKYVKDIFGDKTTAELTKTEKELAYAAQHHNHTWRNDFTPGIMASFAPCTSCLLLFTSKSYQAVINKPLPENGNFKFTPKRSQNEHLGMQFARYKGLEQLFAEDNEYSIELRYVKHVLNGDFKDDSIFRGIVETKVLAKAREVKGHGMQNFKHNEDLDALASIIHAICPRAYRELEKHLVLRTERSISHKISSAPRFPIGIAPATYQYAIQYCQDYHYPLGAALSLSVDDTKVHAALRPLYDGPLGKWFIVGTTGKATEVPNADMVNATLDEVKRMGELAAKVRLWVLQIPLPEVPPLAIAVMPIAANVRGVQLSEWHLELMKGLISRGFRITGSGGDGAAVERQCQKLTAAASKRVEYRIQHPDSLADQNESASREDVYPALPPPVNVTFWNLDGNIWAEFQDAKHGRKTFRNNASTGARGLILGNHVVFFQQIYDLAMQSDSPMYRRDVKENRDKMDDRAAARLFSADTLEQASRDPERHLGLVIYLLVFGDFIDAYQSRSLSHYDRARIVLRTHLFLRTWKLFLAKAGYPEARHFISKEAFAISEILINGLLALLFIHRDHLGDHPTPLLPWLYASEPNEHCFAAMRDISADFTFQEALLLIPKLRVKMQSAVRQTLNPAEYKKVASGYCHTYFTGDGVDYANLSRYPTDIELSAAYQAAAEENDCLWTLLGTHPCQLQQSPTAFTLPHPNPDLRFQYLYVDEADILGAPEVFEPSPAEQLQQYIDSLQSSVGLTRAQDQQLDAYAMAAVALSIDELQRIEDMPDSDPTRYQEIQRDIMTALATQPTAFIAVLQGLADASAHLEARNTQTSRTIVDVSASDLSPFVEC</sequence>
<dbReference type="EMBL" id="JARJCW010000010">
    <property type="protein sequence ID" value="KAJ7219936.1"/>
    <property type="molecule type" value="Genomic_DNA"/>
</dbReference>
<name>A0AAD6VTQ2_9AGAR</name>
<evidence type="ECO:0000313" key="2">
    <source>
        <dbReference type="EMBL" id="KAJ7219936.1"/>
    </source>
</evidence>